<dbReference type="Pfam" id="PF03993">
    <property type="entry name" value="DUF349"/>
    <property type="match status" value="5"/>
</dbReference>
<feature type="compositionally biased region" description="Acidic residues" evidence="2">
    <location>
        <begin position="80"/>
        <end position="106"/>
    </location>
</feature>
<evidence type="ECO:0000256" key="2">
    <source>
        <dbReference type="SAM" id="MobiDB-lite"/>
    </source>
</evidence>
<keyword evidence="4" id="KW-1185">Reference proteome</keyword>
<dbReference type="Proteomes" id="UP001254488">
    <property type="component" value="Unassembled WGS sequence"/>
</dbReference>
<keyword evidence="1" id="KW-0175">Coiled coil</keyword>
<dbReference type="EMBL" id="JAVRHZ010000001">
    <property type="protein sequence ID" value="MDT0554662.1"/>
    <property type="molecule type" value="Genomic_DNA"/>
</dbReference>
<feature type="region of interest" description="Disordered" evidence="2">
    <location>
        <begin position="1"/>
        <end position="109"/>
    </location>
</feature>
<feature type="coiled-coil region" evidence="1">
    <location>
        <begin position="613"/>
        <end position="674"/>
    </location>
</feature>
<protein>
    <submittedName>
        <fullName evidence="3">DUF349 domain-containing protein</fullName>
    </submittedName>
</protein>
<dbReference type="InterPro" id="IPR007139">
    <property type="entry name" value="DUF349"/>
</dbReference>
<evidence type="ECO:0000313" key="3">
    <source>
        <dbReference type="EMBL" id="MDT0554662.1"/>
    </source>
</evidence>
<feature type="compositionally biased region" description="Basic and acidic residues" evidence="2">
    <location>
        <begin position="60"/>
        <end position="79"/>
    </location>
</feature>
<evidence type="ECO:0000313" key="4">
    <source>
        <dbReference type="Proteomes" id="UP001254488"/>
    </source>
</evidence>
<dbReference type="RefSeq" id="WP_311331622.1">
    <property type="nucleotide sequence ID" value="NZ_JAVRHZ010000001.1"/>
</dbReference>
<name>A0ABU2Y915_9FLAO</name>
<feature type="compositionally biased region" description="Basic and acidic residues" evidence="2">
    <location>
        <begin position="1"/>
        <end position="50"/>
    </location>
</feature>
<proteinExistence type="predicted"/>
<accession>A0ABU2Y915</accession>
<evidence type="ECO:0000256" key="1">
    <source>
        <dbReference type="SAM" id="Coils"/>
    </source>
</evidence>
<comment type="caution">
    <text evidence="3">The sequence shown here is derived from an EMBL/GenBank/DDBJ whole genome shotgun (WGS) entry which is preliminary data.</text>
</comment>
<gene>
    <name evidence="3" type="ORF">RM538_01500</name>
</gene>
<organism evidence="3 4">
    <name type="scientific">Patiriisocius hiemis</name>
    <dbReference type="NCBI Taxonomy" id="3075604"/>
    <lineage>
        <taxon>Bacteria</taxon>
        <taxon>Pseudomonadati</taxon>
        <taxon>Bacteroidota</taxon>
        <taxon>Flavobacteriia</taxon>
        <taxon>Flavobacteriales</taxon>
        <taxon>Flavobacteriaceae</taxon>
        <taxon>Patiriisocius</taxon>
    </lineage>
</organism>
<reference evidence="3 4" key="1">
    <citation type="submission" date="2023-09" db="EMBL/GenBank/DDBJ databases">
        <authorList>
            <person name="Rey-Velasco X."/>
        </authorList>
    </citation>
    <scope>NUCLEOTIDE SEQUENCE [LARGE SCALE GENOMIC DNA]</scope>
    <source>
        <strain evidence="3 4">W242</strain>
    </source>
</reference>
<sequence length="674" mass="79870">MSDKDLKKDSEVEETKASENTKETTTETSNKDLVKENEQIATEEAKPSEKEEVEEEEIVSEEKATENKKEAVSKENSDTKDDDDDDDEEEISSSDDTDEEEKEETIDYSSLSKKELINTFKTLLSSKPVKSIKNEVEEIKAEFNSKFTEALEEKKEEFLAEGGNIIDFHFSTPLKKEFNSLYFDYKEKRNNYYKNLKKDLQANLSKRQELIEELKGLLTAEENINTTYNHFKEIQSKWHEAGAIPRDKYNTVWNTYHHHVENFYDFLHLNREFRDLDFKHNLEQKLKLINRAEELSFEENIDKAFRELQMLHKVWKEELGPVAKEYREEVWEKFSAATKVIHDKRHAHQAELEKKFEENFDKKVEIVNKIAAVLENEKPNSHKGWQASMKKVQELRDKFFEIGKVPRTKNKEIWRFFKETTSAYNKEKNKFYKDQKKAQFANLEKKKELIKIAQENKESDDFEVVTPLMKKIQADWKKIGHVPRRDSDKIWKEFKAACNFYFDRVHAQKNEANKEEVANFEEKTKLLESLDSLELSGDHKADLATIKNQIKNWKEVGRVPYNKKNIEQKFNKKLDSLFGKLDIAKREVELIKYDNKLNSIASQEDERKLRNEHFFIRKKIDETKAEINQLENNLGFFQHVDDDNPLVKEVHNNIQKHKDQLDVWKAKLKKIKAL</sequence>